<organism evidence="2 3">
    <name type="scientific">Crenothrix polyspora</name>
    <dbReference type="NCBI Taxonomy" id="360316"/>
    <lineage>
        <taxon>Bacteria</taxon>
        <taxon>Pseudomonadati</taxon>
        <taxon>Pseudomonadota</taxon>
        <taxon>Gammaproteobacteria</taxon>
        <taxon>Methylococcales</taxon>
        <taxon>Crenotrichaceae</taxon>
        <taxon>Crenothrix</taxon>
    </lineage>
</organism>
<feature type="transmembrane region" description="Helical" evidence="1">
    <location>
        <begin position="69"/>
        <end position="91"/>
    </location>
</feature>
<keyword evidence="1" id="KW-0472">Membrane</keyword>
<name>A0A1R4H183_9GAMM</name>
<keyword evidence="3" id="KW-1185">Reference proteome</keyword>
<dbReference type="Proteomes" id="UP000195667">
    <property type="component" value="Unassembled WGS sequence"/>
</dbReference>
<dbReference type="OrthoDB" id="6555944at2"/>
<dbReference type="RefSeq" id="WP_087142347.1">
    <property type="nucleotide sequence ID" value="NZ_FUKI01000034.1"/>
</dbReference>
<dbReference type="InterPro" id="IPR032126">
    <property type="entry name" value="LydA_holin"/>
</dbReference>
<sequence>MIDKDPMAWDLATWLLGFGIGVVGGALKFFSSPQMKDKKLSAYALILDIVTSGFVSLIAFMALNTLEVPIGLSVSLGGVCGHMSTRLLFLIERIIERKIKAL</sequence>
<feature type="transmembrane region" description="Helical" evidence="1">
    <location>
        <begin position="42"/>
        <end position="63"/>
    </location>
</feature>
<gene>
    <name evidence="2" type="ORF">CRENPOLYSF1_1290008</name>
</gene>
<proteinExistence type="predicted"/>
<evidence type="ECO:0000313" key="3">
    <source>
        <dbReference type="Proteomes" id="UP000195667"/>
    </source>
</evidence>
<dbReference type="Pfam" id="PF16083">
    <property type="entry name" value="Phage_holin_3_3"/>
    <property type="match status" value="1"/>
</dbReference>
<feature type="transmembrane region" description="Helical" evidence="1">
    <location>
        <begin position="12"/>
        <end position="30"/>
    </location>
</feature>
<keyword evidence="1" id="KW-1133">Transmembrane helix</keyword>
<protein>
    <recommendedName>
        <fullName evidence="4">LydA holin phage, holin superfamily III</fullName>
    </recommendedName>
</protein>
<evidence type="ECO:0000256" key="1">
    <source>
        <dbReference type="SAM" id="Phobius"/>
    </source>
</evidence>
<keyword evidence="1" id="KW-0812">Transmembrane</keyword>
<evidence type="ECO:0008006" key="4">
    <source>
        <dbReference type="Google" id="ProtNLM"/>
    </source>
</evidence>
<dbReference type="EMBL" id="FUKI01000034">
    <property type="protein sequence ID" value="SJM89981.1"/>
    <property type="molecule type" value="Genomic_DNA"/>
</dbReference>
<dbReference type="AlphaFoldDB" id="A0A1R4H183"/>
<evidence type="ECO:0000313" key="2">
    <source>
        <dbReference type="EMBL" id="SJM89981.1"/>
    </source>
</evidence>
<reference evidence="3" key="1">
    <citation type="submission" date="2017-02" db="EMBL/GenBank/DDBJ databases">
        <authorList>
            <person name="Daims H."/>
        </authorList>
    </citation>
    <scope>NUCLEOTIDE SEQUENCE [LARGE SCALE GENOMIC DNA]</scope>
</reference>
<accession>A0A1R4H183</accession>